<accession>A0ABP7P2B9</accession>
<dbReference type="InterPro" id="IPR029032">
    <property type="entry name" value="AhpD-like"/>
</dbReference>
<dbReference type="Pfam" id="PF02627">
    <property type="entry name" value="CMD"/>
    <property type="match status" value="1"/>
</dbReference>
<dbReference type="NCBIfam" id="TIGR00778">
    <property type="entry name" value="ahpD_dom"/>
    <property type="match status" value="1"/>
</dbReference>
<dbReference type="InterPro" id="IPR004675">
    <property type="entry name" value="AhpD_core"/>
</dbReference>
<organism evidence="2 3">
    <name type="scientific">Pedobacter ginsengiterrae</name>
    <dbReference type="NCBI Taxonomy" id="871696"/>
    <lineage>
        <taxon>Bacteria</taxon>
        <taxon>Pseudomonadati</taxon>
        <taxon>Bacteroidota</taxon>
        <taxon>Sphingobacteriia</taxon>
        <taxon>Sphingobacteriales</taxon>
        <taxon>Sphingobacteriaceae</taxon>
        <taxon>Pedobacter</taxon>
    </lineage>
</organism>
<sequence>MPYINIQDMNIQEIRPEAFNAQIAFANAIKPKIITPIQTELLKIRISQINGCFYCLKMHTEKAISIGETQSRLTALPVWREAPLFTQEEKSILELAERLTLIHSHQDPYEGIVDIIGKDVATDVLMTTVAINSWNRIMKTQVINP</sequence>
<gene>
    <name evidence="2" type="ORF">GCM10022246_10130</name>
</gene>
<evidence type="ECO:0000313" key="3">
    <source>
        <dbReference type="Proteomes" id="UP001501081"/>
    </source>
</evidence>
<dbReference type="Proteomes" id="UP001501081">
    <property type="component" value="Unassembled WGS sequence"/>
</dbReference>
<comment type="caution">
    <text evidence="2">The sequence shown here is derived from an EMBL/GenBank/DDBJ whole genome shotgun (WGS) entry which is preliminary data.</text>
</comment>
<dbReference type="SUPFAM" id="SSF69118">
    <property type="entry name" value="AhpD-like"/>
    <property type="match status" value="1"/>
</dbReference>
<evidence type="ECO:0000313" key="2">
    <source>
        <dbReference type="EMBL" id="GAA3958549.1"/>
    </source>
</evidence>
<protein>
    <submittedName>
        <fullName evidence="2">Carboxymuconolactone decarboxylase family protein</fullName>
    </submittedName>
</protein>
<proteinExistence type="predicted"/>
<evidence type="ECO:0000259" key="1">
    <source>
        <dbReference type="Pfam" id="PF02627"/>
    </source>
</evidence>
<dbReference type="Gene3D" id="1.20.1290.10">
    <property type="entry name" value="AhpD-like"/>
    <property type="match status" value="1"/>
</dbReference>
<name>A0ABP7P2B9_9SPHI</name>
<dbReference type="PANTHER" id="PTHR35446">
    <property type="entry name" value="SI:CH211-175M2.5"/>
    <property type="match status" value="1"/>
</dbReference>
<keyword evidence="3" id="KW-1185">Reference proteome</keyword>
<reference evidence="3" key="1">
    <citation type="journal article" date="2019" name="Int. J. Syst. Evol. Microbiol.">
        <title>The Global Catalogue of Microorganisms (GCM) 10K type strain sequencing project: providing services to taxonomists for standard genome sequencing and annotation.</title>
        <authorList>
            <consortium name="The Broad Institute Genomics Platform"/>
            <consortium name="The Broad Institute Genome Sequencing Center for Infectious Disease"/>
            <person name="Wu L."/>
            <person name="Ma J."/>
        </authorList>
    </citation>
    <scope>NUCLEOTIDE SEQUENCE [LARGE SCALE GENOMIC DNA]</scope>
    <source>
        <strain evidence="3">JCM 17338</strain>
    </source>
</reference>
<dbReference type="PANTHER" id="PTHR35446:SF2">
    <property type="entry name" value="CARBOXYMUCONOLACTONE DECARBOXYLASE-LIKE DOMAIN-CONTAINING PROTEIN"/>
    <property type="match status" value="1"/>
</dbReference>
<feature type="domain" description="Carboxymuconolactone decarboxylase-like" evidence="1">
    <location>
        <begin position="16"/>
        <end position="97"/>
    </location>
</feature>
<dbReference type="EMBL" id="BAABAK010000004">
    <property type="protein sequence ID" value="GAA3958549.1"/>
    <property type="molecule type" value="Genomic_DNA"/>
</dbReference>
<dbReference type="InterPro" id="IPR003779">
    <property type="entry name" value="CMD-like"/>
</dbReference>